<feature type="region of interest" description="Disordered" evidence="3">
    <location>
        <begin position="152"/>
        <end position="177"/>
    </location>
</feature>
<dbReference type="SMART" id="SM00422">
    <property type="entry name" value="HTH_MERR"/>
    <property type="match status" value="1"/>
</dbReference>
<dbReference type="GO" id="GO:0003700">
    <property type="term" value="F:DNA-binding transcription factor activity"/>
    <property type="evidence" value="ECO:0007669"/>
    <property type="project" value="InterPro"/>
</dbReference>
<keyword evidence="6" id="KW-1185">Reference proteome</keyword>
<dbReference type="PROSITE" id="PS50937">
    <property type="entry name" value="HTH_MERR_2"/>
    <property type="match status" value="1"/>
</dbReference>
<evidence type="ECO:0000313" key="6">
    <source>
        <dbReference type="Proteomes" id="UP000006873"/>
    </source>
</evidence>
<reference evidence="5 6" key="2">
    <citation type="journal article" date="2011" name="J. Bacteriol.">
        <title>Complete genome sequence of a carbon monoxide-utilizing acetogen, Eubacterium limosum KIST612.</title>
        <authorList>
            <person name="Roh H."/>
            <person name="Ko H.J."/>
            <person name="Kim D."/>
            <person name="Choi D.G."/>
            <person name="Park S."/>
            <person name="Kim S."/>
            <person name="Chang I.S."/>
            <person name="Choi I.G."/>
        </authorList>
    </citation>
    <scope>NUCLEOTIDE SEQUENCE [LARGE SCALE GENOMIC DNA]</scope>
    <source>
        <strain evidence="5 6">KIST612</strain>
    </source>
</reference>
<dbReference type="GO" id="GO:0003677">
    <property type="term" value="F:DNA binding"/>
    <property type="evidence" value="ECO:0007669"/>
    <property type="project" value="UniProtKB-KW"/>
</dbReference>
<dbReference type="Pfam" id="PF13411">
    <property type="entry name" value="MerR_1"/>
    <property type="match status" value="1"/>
</dbReference>
<dbReference type="SUPFAM" id="SSF46955">
    <property type="entry name" value="Putative DNA-binding domain"/>
    <property type="match status" value="1"/>
</dbReference>
<evidence type="ECO:0000259" key="4">
    <source>
        <dbReference type="PROSITE" id="PS50937"/>
    </source>
</evidence>
<proteinExistence type="predicted"/>
<dbReference type="PRINTS" id="PR00040">
    <property type="entry name" value="HTHMERR"/>
</dbReference>
<feature type="domain" description="HTH merR-type" evidence="4">
    <location>
        <begin position="28"/>
        <end position="97"/>
    </location>
</feature>
<dbReference type="InterPro" id="IPR009061">
    <property type="entry name" value="DNA-bd_dom_put_sf"/>
</dbReference>
<dbReference type="KEGG" id="elm:ELI_4321"/>
<dbReference type="eggNOG" id="COG0789">
    <property type="taxonomic scope" value="Bacteria"/>
</dbReference>
<dbReference type="PANTHER" id="PTHR30204:SF82">
    <property type="entry name" value="TRANSCRIPTIONAL REGULATOR, MERR FAMILY"/>
    <property type="match status" value="1"/>
</dbReference>
<dbReference type="InterPro" id="IPR047057">
    <property type="entry name" value="MerR_fam"/>
</dbReference>
<keyword evidence="1" id="KW-0238">DNA-binding</keyword>
<dbReference type="AlphaFoldDB" id="E3GQG9"/>
<evidence type="ECO:0000256" key="1">
    <source>
        <dbReference type="ARBA" id="ARBA00023125"/>
    </source>
</evidence>
<dbReference type="PANTHER" id="PTHR30204">
    <property type="entry name" value="REDOX-CYCLING DRUG-SENSING TRANSCRIPTIONAL ACTIVATOR SOXR"/>
    <property type="match status" value="1"/>
</dbReference>
<dbReference type="InterPro" id="IPR000551">
    <property type="entry name" value="MerR-type_HTH_dom"/>
</dbReference>
<dbReference type="Gene3D" id="1.10.1660.10">
    <property type="match status" value="1"/>
</dbReference>
<evidence type="ECO:0000313" key="5">
    <source>
        <dbReference type="EMBL" id="ADO39261.1"/>
    </source>
</evidence>
<name>E3GQG9_9FIRM</name>
<reference key="1">
    <citation type="submission" date="2010-09" db="EMBL/GenBank/DDBJ databases">
        <authorList>
            <person name="Roh H."/>
            <person name="Ko H.-J."/>
            <person name="Kim D."/>
            <person name="Choi D.G."/>
            <person name="Park S."/>
            <person name="Kim S."/>
            <person name="Kim K.H."/>
            <person name="Chang I.S."/>
            <person name="Choi I.-G."/>
        </authorList>
    </citation>
    <scope>NUCLEOTIDE SEQUENCE</scope>
    <source>
        <strain>KIST612</strain>
    </source>
</reference>
<accession>E3GQG9</accession>
<dbReference type="Proteomes" id="UP000006873">
    <property type="component" value="Chromosome"/>
</dbReference>
<feature type="coiled-coil region" evidence="2">
    <location>
        <begin position="116"/>
        <end position="143"/>
    </location>
</feature>
<sequence>MIDFDSFLGYTYREKTAVLWKGEASMNIYTIKEVSEKTGLSIYTLRYYDKEGLLPFVERSESGIRQFTDADLEWLSTICCLKDTGMPLKEIKEYIDLFLEGTSTLETRRQIFIDHRVRLLKKIEELEKNLEMVEHRIQFYDEACAIYEARKRENETDKEEKAEAPEPAAAKKIKNAG</sequence>
<gene>
    <name evidence="5" type="ordered locus">ELI_4321</name>
</gene>
<evidence type="ECO:0000256" key="3">
    <source>
        <dbReference type="SAM" id="MobiDB-lite"/>
    </source>
</evidence>
<dbReference type="CDD" id="cd01109">
    <property type="entry name" value="HTH_YyaN"/>
    <property type="match status" value="1"/>
</dbReference>
<organism evidence="5 6">
    <name type="scientific">Eubacterium callanderi</name>
    <dbReference type="NCBI Taxonomy" id="53442"/>
    <lineage>
        <taxon>Bacteria</taxon>
        <taxon>Bacillati</taxon>
        <taxon>Bacillota</taxon>
        <taxon>Clostridia</taxon>
        <taxon>Eubacteriales</taxon>
        <taxon>Eubacteriaceae</taxon>
        <taxon>Eubacterium</taxon>
    </lineage>
</organism>
<protein>
    <submittedName>
        <fullName evidence="5">Regulatory protein MerR</fullName>
    </submittedName>
</protein>
<evidence type="ECO:0000256" key="2">
    <source>
        <dbReference type="SAM" id="Coils"/>
    </source>
</evidence>
<dbReference type="HOGENOM" id="CLU_060077_8_2_9"/>
<feature type="compositionally biased region" description="Basic and acidic residues" evidence="3">
    <location>
        <begin position="152"/>
        <end position="164"/>
    </location>
</feature>
<keyword evidence="2" id="KW-0175">Coiled coil</keyword>
<dbReference type="EMBL" id="CP002273">
    <property type="protein sequence ID" value="ADO39261.1"/>
    <property type="molecule type" value="Genomic_DNA"/>
</dbReference>